<dbReference type="Pfam" id="PF04055">
    <property type="entry name" value="Radical_SAM"/>
    <property type="match status" value="1"/>
</dbReference>
<evidence type="ECO:0000256" key="3">
    <source>
        <dbReference type="ARBA" id="ARBA00022723"/>
    </source>
</evidence>
<gene>
    <name evidence="8" type="ORF">THTE_0757</name>
</gene>
<dbReference type="InterPro" id="IPR006158">
    <property type="entry name" value="Cobalamin-bd"/>
</dbReference>
<organism evidence="8 9">
    <name type="scientific">Thermogutta terrifontis</name>
    <dbReference type="NCBI Taxonomy" id="1331910"/>
    <lineage>
        <taxon>Bacteria</taxon>
        <taxon>Pseudomonadati</taxon>
        <taxon>Planctomycetota</taxon>
        <taxon>Planctomycetia</taxon>
        <taxon>Pirellulales</taxon>
        <taxon>Thermoguttaceae</taxon>
        <taxon>Thermogutta</taxon>
    </lineage>
</organism>
<dbReference type="InterPro" id="IPR058240">
    <property type="entry name" value="rSAM_sf"/>
</dbReference>
<evidence type="ECO:0000256" key="4">
    <source>
        <dbReference type="ARBA" id="ARBA00023004"/>
    </source>
</evidence>
<dbReference type="CDD" id="cd02068">
    <property type="entry name" value="radical_SAM_B12_BD"/>
    <property type="match status" value="1"/>
</dbReference>
<dbReference type="Proteomes" id="UP000215086">
    <property type="component" value="Chromosome"/>
</dbReference>
<dbReference type="SFLD" id="SFLDS00029">
    <property type="entry name" value="Radical_SAM"/>
    <property type="match status" value="1"/>
</dbReference>
<evidence type="ECO:0000256" key="2">
    <source>
        <dbReference type="ARBA" id="ARBA00022691"/>
    </source>
</evidence>
<dbReference type="GO" id="GO:0051539">
    <property type="term" value="F:4 iron, 4 sulfur cluster binding"/>
    <property type="evidence" value="ECO:0007669"/>
    <property type="project" value="UniProtKB-KW"/>
</dbReference>
<dbReference type="PROSITE" id="PS51332">
    <property type="entry name" value="B12_BINDING"/>
    <property type="match status" value="1"/>
</dbReference>
<dbReference type="PANTHER" id="PTHR43409:SF16">
    <property type="entry name" value="SLR0320 PROTEIN"/>
    <property type="match status" value="1"/>
</dbReference>
<evidence type="ECO:0000256" key="1">
    <source>
        <dbReference type="ARBA" id="ARBA00001966"/>
    </source>
</evidence>
<keyword evidence="5" id="KW-0411">Iron-sulfur</keyword>
<protein>
    <submittedName>
        <fullName evidence="8">Fe-S oxidoreductase</fullName>
    </submittedName>
</protein>
<dbReference type="AlphaFoldDB" id="A0A286RBN2"/>
<keyword evidence="2" id="KW-0949">S-adenosyl-L-methionine</keyword>
<dbReference type="RefSeq" id="WP_095413983.1">
    <property type="nucleotide sequence ID" value="NZ_CP018477.1"/>
</dbReference>
<dbReference type="SFLD" id="SFLDG01123">
    <property type="entry name" value="methyltransferase_(Class_B)"/>
    <property type="match status" value="1"/>
</dbReference>
<evidence type="ECO:0000259" key="6">
    <source>
        <dbReference type="PROSITE" id="PS51332"/>
    </source>
</evidence>
<comment type="cofactor">
    <cofactor evidence="1">
        <name>[4Fe-4S] cluster</name>
        <dbReference type="ChEBI" id="CHEBI:49883"/>
    </cofactor>
</comment>
<dbReference type="GO" id="GO:0046872">
    <property type="term" value="F:metal ion binding"/>
    <property type="evidence" value="ECO:0007669"/>
    <property type="project" value="UniProtKB-KW"/>
</dbReference>
<dbReference type="InterPro" id="IPR023404">
    <property type="entry name" value="rSAM_horseshoe"/>
</dbReference>
<dbReference type="InterPro" id="IPR051198">
    <property type="entry name" value="BchE-like"/>
</dbReference>
<dbReference type="KEGG" id="ttf:THTE_0757"/>
<evidence type="ECO:0000313" key="9">
    <source>
        <dbReference type="Proteomes" id="UP000215086"/>
    </source>
</evidence>
<dbReference type="GO" id="GO:0031419">
    <property type="term" value="F:cobalamin binding"/>
    <property type="evidence" value="ECO:0007669"/>
    <property type="project" value="InterPro"/>
</dbReference>
<dbReference type="GO" id="GO:0005829">
    <property type="term" value="C:cytosol"/>
    <property type="evidence" value="ECO:0007669"/>
    <property type="project" value="TreeGrafter"/>
</dbReference>
<dbReference type="InterPro" id="IPR034466">
    <property type="entry name" value="Methyltransferase_Class_B"/>
</dbReference>
<dbReference type="EMBL" id="CP018477">
    <property type="protein sequence ID" value="ASV73359.1"/>
    <property type="molecule type" value="Genomic_DNA"/>
</dbReference>
<evidence type="ECO:0000256" key="5">
    <source>
        <dbReference type="ARBA" id="ARBA00023014"/>
    </source>
</evidence>
<dbReference type="PROSITE" id="PS51918">
    <property type="entry name" value="RADICAL_SAM"/>
    <property type="match status" value="1"/>
</dbReference>
<sequence>MSLRVVLVQLPIPPLGPEPVTGNVPLAAGYLKYYAQYVHRVPADIEILPPPLADRAGDAALLRAIIERQPEIVGFSCYVWNAERSLWLAQRIKELRPQTRIVVGGPEATSDNAWFLNHPAVDWAVLGEGEETFAELLATLADFPRLLSHPAEAPDIPGTWNRHRSRFGPPRPQLRSLDAVGRVYLDGMIDPRWHNTLLLESIRGCIFHCSFCFYPKSFDRLTYMSREVILENLRLAERCGVAEVFLLDPTLNQRRDFEDFLHTLREGNPRGRFTYSGELRAEGIRPELAQLMRSAGFVEVELGLQSVGRTAQDLMHRRVNLPAFERGVQALMDAGIHVRVDLIIGLPGDTAETVRKGIAYLTSSGLYHEPQVFRLSVLPGTEFRRRSTELGLEFQPRPPYHVLSTPTLKAEEIQQLMAEAEQAFNTDFDPLPIANDELSSERVNQGGSVWRIDLDEPSPAPSSDTVDIAHTLWITAREFADRSAAIVPWVRRVLGDNPHTSLWVVLDVTGADSLPATEDIFRIMDALHEQPPTYWDWHLALHPKPGRLGAKRIVIYSARRLKGRLARWRRSIEQVADIVENTQVPQKTV</sequence>
<dbReference type="Pfam" id="PF02310">
    <property type="entry name" value="B12-binding"/>
    <property type="match status" value="1"/>
</dbReference>
<dbReference type="SFLD" id="SFLDG01082">
    <property type="entry name" value="B12-binding_domain_containing"/>
    <property type="match status" value="1"/>
</dbReference>
<dbReference type="Gene3D" id="3.80.30.20">
    <property type="entry name" value="tm_1862 like domain"/>
    <property type="match status" value="1"/>
</dbReference>
<dbReference type="Gene3D" id="3.40.50.280">
    <property type="entry name" value="Cobalamin-binding domain"/>
    <property type="match status" value="1"/>
</dbReference>
<proteinExistence type="predicted"/>
<reference evidence="8 9" key="1">
    <citation type="journal article" name="Front. Microbiol.">
        <title>Sugar Metabolism of the First Thermophilic Planctomycete Thermogutta terrifontis: Comparative Genomic and Transcriptomic Approaches.</title>
        <authorList>
            <person name="Elcheninov A.G."/>
            <person name="Menzel P."/>
            <person name="Gudbergsdottir S.R."/>
            <person name="Slesarev A.I."/>
            <person name="Kadnikov V.V."/>
            <person name="Krogh A."/>
            <person name="Bonch-Osmolovskaya E.A."/>
            <person name="Peng X."/>
            <person name="Kublanov I.V."/>
        </authorList>
    </citation>
    <scope>NUCLEOTIDE SEQUENCE [LARGE SCALE GENOMIC DNA]</scope>
    <source>
        <strain evidence="8 9">R1</strain>
    </source>
</reference>
<accession>A0A286RBN2</accession>
<keyword evidence="9" id="KW-1185">Reference proteome</keyword>
<name>A0A286RBN2_9BACT</name>
<keyword evidence="4" id="KW-0408">Iron</keyword>
<feature type="domain" description="Radical SAM core" evidence="7">
    <location>
        <begin position="191"/>
        <end position="420"/>
    </location>
</feature>
<dbReference type="SMART" id="SM00729">
    <property type="entry name" value="Elp3"/>
    <property type="match status" value="1"/>
</dbReference>
<evidence type="ECO:0000313" key="8">
    <source>
        <dbReference type="EMBL" id="ASV73359.1"/>
    </source>
</evidence>
<keyword evidence="3" id="KW-0479">Metal-binding</keyword>
<dbReference type="InterPro" id="IPR007197">
    <property type="entry name" value="rSAM"/>
</dbReference>
<dbReference type="GO" id="GO:0003824">
    <property type="term" value="F:catalytic activity"/>
    <property type="evidence" value="ECO:0007669"/>
    <property type="project" value="InterPro"/>
</dbReference>
<dbReference type="SUPFAM" id="SSF102114">
    <property type="entry name" value="Radical SAM enzymes"/>
    <property type="match status" value="1"/>
</dbReference>
<dbReference type="InterPro" id="IPR006638">
    <property type="entry name" value="Elp3/MiaA/NifB-like_rSAM"/>
</dbReference>
<dbReference type="PANTHER" id="PTHR43409">
    <property type="entry name" value="ANAEROBIC MAGNESIUM-PROTOPORPHYRIN IX MONOMETHYL ESTER CYCLASE-RELATED"/>
    <property type="match status" value="1"/>
</dbReference>
<feature type="domain" description="B12-binding" evidence="6">
    <location>
        <begin position="11"/>
        <end position="147"/>
    </location>
</feature>
<evidence type="ECO:0000259" key="7">
    <source>
        <dbReference type="PROSITE" id="PS51918"/>
    </source>
</evidence>
<dbReference type="OrthoDB" id="9806827at2"/>
<dbReference type="CDD" id="cd01335">
    <property type="entry name" value="Radical_SAM"/>
    <property type="match status" value="1"/>
</dbReference>